<evidence type="ECO:0000313" key="3">
    <source>
        <dbReference type="EMBL" id="RDI56050.1"/>
    </source>
</evidence>
<feature type="transmembrane region" description="Helical" evidence="2">
    <location>
        <begin position="35"/>
        <end position="52"/>
    </location>
</feature>
<accession>A0A370HH02</accession>
<dbReference type="AlphaFoldDB" id="A0A370HH02"/>
<feature type="region of interest" description="Disordered" evidence="1">
    <location>
        <begin position="1"/>
        <end position="23"/>
    </location>
</feature>
<proteinExistence type="predicted"/>
<evidence type="ECO:0000256" key="1">
    <source>
        <dbReference type="SAM" id="MobiDB-lite"/>
    </source>
</evidence>
<sequence>MVISSGNAEPGEGPDGDGSADKGERLRGNWIDARVYGLVLVGLIAGVVYGVVTRATGLPLPASVAAGFGAGIATACWMERFDWRALSTTQRGWKLMAGSASAGIFMAWTTFAVTPGELALRIFAALTAYAIAFAGALAFSDHIVKP</sequence>
<keyword evidence="2" id="KW-0812">Transmembrane</keyword>
<comment type="caution">
    <text evidence="3">The sequence shown here is derived from an EMBL/GenBank/DDBJ whole genome shotgun (WGS) entry which is preliminary data.</text>
</comment>
<dbReference type="EMBL" id="QQAZ01000001">
    <property type="protein sequence ID" value="RDI56050.1"/>
    <property type="molecule type" value="Genomic_DNA"/>
</dbReference>
<feature type="transmembrane region" description="Helical" evidence="2">
    <location>
        <begin position="58"/>
        <end position="81"/>
    </location>
</feature>
<protein>
    <submittedName>
        <fullName evidence="3">Uncharacterized protein</fullName>
    </submittedName>
</protein>
<keyword evidence="2" id="KW-1133">Transmembrane helix</keyword>
<reference evidence="3 4" key="1">
    <citation type="submission" date="2018-07" db="EMBL/GenBank/DDBJ databases">
        <title>Genomic Encyclopedia of Type Strains, Phase IV (KMG-IV): sequencing the most valuable type-strain genomes for metagenomic binning, comparative biology and taxonomic classification.</title>
        <authorList>
            <person name="Goeker M."/>
        </authorList>
    </citation>
    <scope>NUCLEOTIDE SEQUENCE [LARGE SCALE GENOMIC DNA]</scope>
    <source>
        <strain evidence="3 4">DSM 44952</strain>
    </source>
</reference>
<keyword evidence="4" id="KW-1185">Reference proteome</keyword>
<gene>
    <name evidence="3" type="ORF">DFR68_101887</name>
</gene>
<dbReference type="RefSeq" id="WP_068016456.1">
    <property type="nucleotide sequence ID" value="NZ_QQAZ01000001.1"/>
</dbReference>
<feature type="transmembrane region" description="Helical" evidence="2">
    <location>
        <begin position="93"/>
        <end position="112"/>
    </location>
</feature>
<name>A0A370HH02_9NOCA</name>
<feature type="transmembrane region" description="Helical" evidence="2">
    <location>
        <begin position="118"/>
        <end position="139"/>
    </location>
</feature>
<keyword evidence="2" id="KW-0472">Membrane</keyword>
<dbReference type="Proteomes" id="UP000255355">
    <property type="component" value="Unassembled WGS sequence"/>
</dbReference>
<evidence type="ECO:0000313" key="4">
    <source>
        <dbReference type="Proteomes" id="UP000255355"/>
    </source>
</evidence>
<evidence type="ECO:0000256" key="2">
    <source>
        <dbReference type="SAM" id="Phobius"/>
    </source>
</evidence>
<organism evidence="3 4">
    <name type="scientific">Nocardia mexicana</name>
    <dbReference type="NCBI Taxonomy" id="279262"/>
    <lineage>
        <taxon>Bacteria</taxon>
        <taxon>Bacillati</taxon>
        <taxon>Actinomycetota</taxon>
        <taxon>Actinomycetes</taxon>
        <taxon>Mycobacteriales</taxon>
        <taxon>Nocardiaceae</taxon>
        <taxon>Nocardia</taxon>
    </lineage>
</organism>